<evidence type="ECO:0000313" key="9">
    <source>
        <dbReference type="Proteomes" id="UP000001364"/>
    </source>
</evidence>
<dbReference type="Gene3D" id="2.60.40.10">
    <property type="entry name" value="Immunoglobulins"/>
    <property type="match status" value="1"/>
</dbReference>
<keyword evidence="8" id="KW-0326">Glycosidase</keyword>
<feature type="domain" description="Alpha-L-rhamnosidase concanavalin-like" evidence="4">
    <location>
        <begin position="496"/>
        <end position="595"/>
    </location>
</feature>
<dbReference type="SUPFAM" id="SSF49785">
    <property type="entry name" value="Galactose-binding domain-like"/>
    <property type="match status" value="1"/>
</dbReference>
<dbReference type="Pfam" id="PF08531">
    <property type="entry name" value="Bac_rhamnosid_N"/>
    <property type="match status" value="1"/>
</dbReference>
<evidence type="ECO:0000259" key="5">
    <source>
        <dbReference type="Pfam" id="PF08531"/>
    </source>
</evidence>
<feature type="domain" description="Bacterial alpha-L-rhamnosidase N-terminal" evidence="5">
    <location>
        <begin position="318"/>
        <end position="486"/>
    </location>
</feature>
<evidence type="ECO:0000313" key="8">
    <source>
        <dbReference type="EMBL" id="ACL94494.1"/>
    </source>
</evidence>
<dbReference type="InterPro" id="IPR008979">
    <property type="entry name" value="Galactose-bd-like_sf"/>
</dbReference>
<evidence type="ECO:0000256" key="3">
    <source>
        <dbReference type="ARBA" id="ARBA00022801"/>
    </source>
</evidence>
<sequence length="1027" mass="112043">MFELDRRALLLGLPVTSGALADGASQTSRWRAVGLRTAMRRQPLGIDDPQPMLSWRLEGPAGAVQSAYQIMVASTAEKLHAGVADLWDSGRVKSSESVGVRYGGAPLKPRQRCVWRVRAWDAAGRASDWSPPATWEMGLIDQSEWIGDWLAVEAADERDDRVAGVRWVETQTPKPHETCRFRLSFRSGGGEGRLAIMAEGKLSKLVLDGRSIELPWRDPNGYGDPPALGLPLQLEAGAHELIAEVTSTGPGEGPGRAALGAQVRVLAADGAARRIVDGWETEAAGAWTPAVVRTAQPHFPWPPTPARLLRRTFTLSKPPTQARLYVSALGGYRIWLNGRRVGDDELQTEPAAYRRHVPYRAYDVTDLLRDGENVVGLIVGDGTFASYQAPDGRYAYGPGPRRVRLFLESRDSGDRVERVATDGEWRHALSPVLMSEIYAGEDHDLRLWPRGWAEPGFDDSGWSRVWTAPPPEGAPCALLSEPIRETRVLKAASIRAVGPGRHIVDFGQNFAGRVRLRVKGAKGAPVIVRHAEILDGQGALDRRNLRVARAEDRYILNGDDAPETLQPSFTYQGFRYAEIEGVAGLDRDMIDGVVLSSDLPEIGVFRTAEPLVQNLWLNSLWSQRSNFMGIPTDCPQRDERLGWTGDAQVFWETAAFNMDVGGFTRGFARTLRDDQAPNGAYPMWSPSPRGLGWGTTTPTPGWADGGVMLPYVAYLHSGDRSIVDENWTAMSAYVSGVLAENPDGLWRRGRGADFGDWLALDGKWPGDETTPKDLIATAMLARSVDQLAQMAAWTGRSAEAKTWRGQADRIKAAFASAFVRADGTVGNGSHTGYILALRLGLAPQPLRKAAGEHLAADIRRRGTLLSTGFLGTPLALDALADHGHAGLAFDLLLRTEYPSWGYMVRRGATTTWERWNGDTGDVSMNSFNHYALGAICGFLYRRVAGVEPITPGFGAFRVAPLIDPRLRSAGATVDSVRGRIETDWRVTGDKAVLKVRVPANSRAEVVLPTLTRSLGAGDHTLSVPLAK</sequence>
<dbReference type="EMBL" id="CP001340">
    <property type="protein sequence ID" value="ACL94494.1"/>
    <property type="molecule type" value="Genomic_DNA"/>
</dbReference>
<gene>
    <name evidence="8" type="ordered locus">CCNA_01029</name>
</gene>
<dbReference type="AlphaFoldDB" id="A0A0H3C8G4"/>
<dbReference type="GO" id="GO:0030596">
    <property type="term" value="F:alpha-L-rhamnosidase activity"/>
    <property type="evidence" value="ECO:0007669"/>
    <property type="project" value="UniProtKB-EC"/>
</dbReference>
<dbReference type="PIRSF" id="PIRSF010631">
    <property type="entry name" value="A-rhamnsds"/>
    <property type="match status" value="1"/>
</dbReference>
<dbReference type="Pfam" id="PF17389">
    <property type="entry name" value="Bac_rhamnosid6H"/>
    <property type="match status" value="1"/>
</dbReference>
<dbReference type="RefSeq" id="YP_002516402.1">
    <property type="nucleotide sequence ID" value="NC_011916.1"/>
</dbReference>
<dbReference type="PhylomeDB" id="A0A0H3C8G4"/>
<name>A0A0H3C8G4_CAUVN</name>
<dbReference type="InterPro" id="IPR016007">
    <property type="entry name" value="Alpha_rhamnosid"/>
</dbReference>
<accession>A0A0H3C8G4</accession>
<dbReference type="EC" id="3.2.1.40" evidence="2"/>
<feature type="domain" description="Alpha-L-rhamnosidase six-hairpin glycosidase" evidence="6">
    <location>
        <begin position="601"/>
        <end position="943"/>
    </location>
</feature>
<feature type="domain" description="Alpha-L-rhamnosidase C-terminal" evidence="7">
    <location>
        <begin position="945"/>
        <end position="1020"/>
    </location>
</feature>
<evidence type="ECO:0000259" key="6">
    <source>
        <dbReference type="Pfam" id="PF17389"/>
    </source>
</evidence>
<dbReference type="RefSeq" id="WP_010918862.1">
    <property type="nucleotide sequence ID" value="NC_011916.1"/>
</dbReference>
<dbReference type="GO" id="GO:0005975">
    <property type="term" value="P:carbohydrate metabolic process"/>
    <property type="evidence" value="ECO:0007669"/>
    <property type="project" value="InterPro"/>
</dbReference>
<dbReference type="OrthoDB" id="9761045at2"/>
<protein>
    <recommendedName>
        <fullName evidence="2">alpha-L-rhamnosidase</fullName>
        <ecNumber evidence="2">3.2.1.40</ecNumber>
    </recommendedName>
</protein>
<comment type="catalytic activity">
    <reaction evidence="1">
        <text>Hydrolysis of terminal non-reducing alpha-L-rhamnose residues in alpha-L-rhamnosides.</text>
        <dbReference type="EC" id="3.2.1.40"/>
    </reaction>
</comment>
<keyword evidence="3 8" id="KW-0378">Hydrolase</keyword>
<dbReference type="InterPro" id="IPR008902">
    <property type="entry name" value="Rhamnosid_concanavalin"/>
</dbReference>
<dbReference type="Gene3D" id="2.60.420.10">
    <property type="entry name" value="Maltose phosphorylase, domain 3"/>
    <property type="match status" value="1"/>
</dbReference>
<proteinExistence type="predicted"/>
<organism evidence="8 9">
    <name type="scientific">Caulobacter vibrioides (strain NA1000 / CB15N)</name>
    <name type="common">Caulobacter crescentus</name>
    <dbReference type="NCBI Taxonomy" id="565050"/>
    <lineage>
        <taxon>Bacteria</taxon>
        <taxon>Pseudomonadati</taxon>
        <taxon>Pseudomonadota</taxon>
        <taxon>Alphaproteobacteria</taxon>
        <taxon>Caulobacterales</taxon>
        <taxon>Caulobacteraceae</taxon>
        <taxon>Caulobacter</taxon>
    </lineage>
</organism>
<dbReference type="KEGG" id="ccs:CCNA_01029"/>
<dbReference type="PANTHER" id="PTHR33307">
    <property type="entry name" value="ALPHA-RHAMNOSIDASE (EUROFUNG)"/>
    <property type="match status" value="1"/>
</dbReference>
<dbReference type="PANTHER" id="PTHR33307:SF6">
    <property type="entry name" value="ALPHA-RHAMNOSIDASE (EUROFUNG)-RELATED"/>
    <property type="match status" value="1"/>
</dbReference>
<dbReference type="Pfam" id="PF17390">
    <property type="entry name" value="Bac_rhamnosid_C"/>
    <property type="match status" value="1"/>
</dbReference>
<dbReference type="Proteomes" id="UP000001364">
    <property type="component" value="Chromosome"/>
</dbReference>
<evidence type="ECO:0000259" key="4">
    <source>
        <dbReference type="Pfam" id="PF05592"/>
    </source>
</evidence>
<dbReference type="InterPro" id="IPR035398">
    <property type="entry name" value="Bac_rhamnosid_C"/>
</dbReference>
<evidence type="ECO:0000256" key="2">
    <source>
        <dbReference type="ARBA" id="ARBA00012652"/>
    </source>
</evidence>
<dbReference type="InterPro" id="IPR013737">
    <property type="entry name" value="Bac_rhamnosid_N"/>
</dbReference>
<dbReference type="Gene3D" id="2.60.120.260">
    <property type="entry name" value="Galactose-binding domain-like"/>
    <property type="match status" value="2"/>
</dbReference>
<dbReference type="SMR" id="A0A0H3C8G4"/>
<evidence type="ECO:0000259" key="7">
    <source>
        <dbReference type="Pfam" id="PF17390"/>
    </source>
</evidence>
<dbReference type="InterPro" id="IPR008928">
    <property type="entry name" value="6-hairpin_glycosidase_sf"/>
</dbReference>
<dbReference type="PATRIC" id="fig|565050.3.peg.1010"/>
<dbReference type="GeneID" id="7329778"/>
<reference evidence="8 9" key="1">
    <citation type="journal article" date="2010" name="J. Bacteriol.">
        <title>The genetic basis of laboratory adaptation in Caulobacter crescentus.</title>
        <authorList>
            <person name="Marks M.E."/>
            <person name="Castro-Rojas C.M."/>
            <person name="Teiling C."/>
            <person name="Du L."/>
            <person name="Kapatral V."/>
            <person name="Walunas T.L."/>
            <person name="Crosson S."/>
        </authorList>
    </citation>
    <scope>NUCLEOTIDE SEQUENCE [LARGE SCALE GENOMIC DNA]</scope>
    <source>
        <strain evidence="9">NA1000 / CB15N</strain>
    </source>
</reference>
<dbReference type="InterPro" id="IPR035396">
    <property type="entry name" value="Bac_rhamnosid6H"/>
</dbReference>
<dbReference type="Pfam" id="PF05592">
    <property type="entry name" value="Bac_rhamnosid"/>
    <property type="match status" value="1"/>
</dbReference>
<dbReference type="Gene3D" id="1.50.10.10">
    <property type="match status" value="1"/>
</dbReference>
<keyword evidence="9" id="KW-1185">Reference proteome</keyword>
<evidence type="ECO:0000256" key="1">
    <source>
        <dbReference type="ARBA" id="ARBA00001445"/>
    </source>
</evidence>
<dbReference type="HOGENOM" id="CLU_002926_1_1_5"/>
<dbReference type="SUPFAM" id="SSF48208">
    <property type="entry name" value="Six-hairpin glycosidases"/>
    <property type="match status" value="1"/>
</dbReference>
<dbReference type="Pfam" id="PF25788">
    <property type="entry name" value="Ig_Rha78A_N"/>
    <property type="match status" value="1"/>
</dbReference>
<dbReference type="InterPro" id="IPR013783">
    <property type="entry name" value="Ig-like_fold"/>
</dbReference>
<dbReference type="InterPro" id="IPR012341">
    <property type="entry name" value="6hp_glycosidase-like_sf"/>
</dbReference>